<gene>
    <name evidence="1" type="ORF">MANES_14G163828v8</name>
</gene>
<reference evidence="2" key="1">
    <citation type="journal article" date="2016" name="Nat. Biotechnol.">
        <title>Sequencing wild and cultivated cassava and related species reveals extensive interspecific hybridization and genetic diversity.</title>
        <authorList>
            <person name="Bredeson J.V."/>
            <person name="Lyons J.B."/>
            <person name="Prochnik S.E."/>
            <person name="Wu G.A."/>
            <person name="Ha C.M."/>
            <person name="Edsinger-Gonzales E."/>
            <person name="Grimwood J."/>
            <person name="Schmutz J."/>
            <person name="Rabbi I.Y."/>
            <person name="Egesi C."/>
            <person name="Nauluvula P."/>
            <person name="Lebot V."/>
            <person name="Ndunguru J."/>
            <person name="Mkamilo G."/>
            <person name="Bart R.S."/>
            <person name="Setter T.L."/>
            <person name="Gleadow R.M."/>
            <person name="Kulakow P."/>
            <person name="Ferguson M.E."/>
            <person name="Rounsley S."/>
            <person name="Rokhsar D.S."/>
        </authorList>
    </citation>
    <scope>NUCLEOTIDE SEQUENCE [LARGE SCALE GENOMIC DNA]</scope>
    <source>
        <strain evidence="2">cv. AM560-2</strain>
    </source>
</reference>
<organism evidence="1 2">
    <name type="scientific">Manihot esculenta</name>
    <name type="common">Cassava</name>
    <name type="synonym">Jatropha manihot</name>
    <dbReference type="NCBI Taxonomy" id="3983"/>
    <lineage>
        <taxon>Eukaryota</taxon>
        <taxon>Viridiplantae</taxon>
        <taxon>Streptophyta</taxon>
        <taxon>Embryophyta</taxon>
        <taxon>Tracheophyta</taxon>
        <taxon>Spermatophyta</taxon>
        <taxon>Magnoliopsida</taxon>
        <taxon>eudicotyledons</taxon>
        <taxon>Gunneridae</taxon>
        <taxon>Pentapetalae</taxon>
        <taxon>rosids</taxon>
        <taxon>fabids</taxon>
        <taxon>Malpighiales</taxon>
        <taxon>Euphorbiaceae</taxon>
        <taxon>Crotonoideae</taxon>
        <taxon>Manihoteae</taxon>
        <taxon>Manihot</taxon>
    </lineage>
</organism>
<dbReference type="EMBL" id="CM004400">
    <property type="protein sequence ID" value="KAG8639690.1"/>
    <property type="molecule type" value="Genomic_DNA"/>
</dbReference>
<evidence type="ECO:0000313" key="1">
    <source>
        <dbReference type="EMBL" id="KAG8639690.1"/>
    </source>
</evidence>
<comment type="caution">
    <text evidence="1">The sequence shown here is derived from an EMBL/GenBank/DDBJ whole genome shotgun (WGS) entry which is preliminary data.</text>
</comment>
<keyword evidence="2" id="KW-1185">Reference proteome</keyword>
<accession>A0ACB7GI19</accession>
<protein>
    <submittedName>
        <fullName evidence="1">Uncharacterized protein</fullName>
    </submittedName>
</protein>
<name>A0ACB7GI19_MANES</name>
<dbReference type="Proteomes" id="UP000091857">
    <property type="component" value="Chromosome 14"/>
</dbReference>
<sequence length="128" mass="14825">MAEPVKSLHPSSPSFFSISFLHPSSLFLPSILLLPHIFSISFILFAHLSFFYFLSILSSLFFSLRFSNFLYISHIFKAPLYLNLQCQQFLLESFYFAKEFLFCDGESSTHALFRCDDEELVLVSETII</sequence>
<evidence type="ECO:0000313" key="2">
    <source>
        <dbReference type="Proteomes" id="UP000091857"/>
    </source>
</evidence>
<proteinExistence type="predicted"/>